<protein>
    <submittedName>
        <fullName evidence="10">Rz-like lysis protein</fullName>
    </submittedName>
</protein>
<evidence type="ECO:0000313" key="11">
    <source>
        <dbReference type="Proteomes" id="UP001250007"/>
    </source>
</evidence>
<keyword evidence="11" id="KW-1185">Reference proteome</keyword>
<reference evidence="10 11" key="1">
    <citation type="submission" date="2023-06" db="EMBL/GenBank/DDBJ databases">
        <authorList>
            <person name="Wei X."/>
            <person name="Chen Y."/>
        </authorList>
    </citation>
    <scope>NUCLEOTIDE SEQUENCE [LARGE SCALE GENOMIC DNA]</scope>
</reference>
<evidence type="ECO:0000256" key="3">
    <source>
        <dbReference type="ARBA" id="ARBA00022692"/>
    </source>
</evidence>
<evidence type="ECO:0000256" key="8">
    <source>
        <dbReference type="ARBA" id="ARBA00023136"/>
    </source>
</evidence>
<keyword evidence="5" id="KW-1043">Host membrane</keyword>
<keyword evidence="4" id="KW-0204">Cytolysis</keyword>
<keyword evidence="7" id="KW-1133">Transmembrane helix</keyword>
<keyword evidence="1" id="KW-1030">Host cell inner membrane</keyword>
<evidence type="ECO:0000256" key="6">
    <source>
        <dbReference type="ARBA" id="ARBA00022968"/>
    </source>
</evidence>
<keyword evidence="6" id="KW-0735">Signal-anchor</keyword>
<evidence type="ECO:0000313" key="10">
    <source>
        <dbReference type="EMBL" id="WMM35714.1"/>
    </source>
</evidence>
<dbReference type="Proteomes" id="UP001250007">
    <property type="component" value="Segment"/>
</dbReference>
<evidence type="ECO:0000256" key="9">
    <source>
        <dbReference type="ARBA" id="ARBA00023142"/>
    </source>
</evidence>
<proteinExistence type="predicted"/>
<keyword evidence="8" id="KW-0472">Membrane</keyword>
<dbReference type="Pfam" id="PF03245">
    <property type="entry name" value="Phage_lysis"/>
    <property type="match status" value="1"/>
</dbReference>
<name>A0AA51N0P5_9CAUD</name>
<keyword evidence="9" id="KW-0578">Host cell lysis by virus</keyword>
<keyword evidence="2" id="KW-1032">Host cell membrane</keyword>
<evidence type="ECO:0000256" key="2">
    <source>
        <dbReference type="ARBA" id="ARBA00022511"/>
    </source>
</evidence>
<evidence type="ECO:0000256" key="5">
    <source>
        <dbReference type="ARBA" id="ARBA00022870"/>
    </source>
</evidence>
<dbReference type="GO" id="GO:0044659">
    <property type="term" value="P:viral release from host cell by cytolysis"/>
    <property type="evidence" value="ECO:0007669"/>
    <property type="project" value="InterPro"/>
</dbReference>
<keyword evidence="9" id="KW-1188">Viral release from host cell</keyword>
<accession>A0AA51N0P5</accession>
<keyword evidence="3" id="KW-0812">Transmembrane</keyword>
<evidence type="ECO:0000256" key="4">
    <source>
        <dbReference type="ARBA" id="ARBA00022852"/>
    </source>
</evidence>
<dbReference type="PIRSF" id="PIRSF004485">
    <property type="entry name" value="T7_18-5_prd"/>
    <property type="match status" value="1"/>
</dbReference>
<organism evidence="10 11">
    <name type="scientific">Escherichia phage pO111</name>
    <dbReference type="NCBI Taxonomy" id="3072193"/>
    <lineage>
        <taxon>Viruses</taxon>
        <taxon>Duplodnaviria</taxon>
        <taxon>Heunggongvirae</taxon>
        <taxon>Uroviricota</taxon>
        <taxon>Caudoviricetes</taxon>
        <taxon>Autographivirales</taxon>
        <taxon>Autotranscriptaviridae</taxon>
        <taxon>Studiervirinae</taxon>
        <taxon>Teseptimavirus</taxon>
        <taxon>Teseptimavirus pO111</taxon>
    </lineage>
</organism>
<dbReference type="EMBL" id="OR204652">
    <property type="protein sequence ID" value="WMM35714.1"/>
    <property type="molecule type" value="Genomic_DNA"/>
</dbReference>
<sequence>MVLLAIVKRTVPWVLAGMLFGWGWQLGADSMDAKWKQEVQNEYVKRVEATASTQRAINEISAKYQADLAALEGSTDRIISDLRSDNKRLRVRIKTTGTSDGKCGFEPDGRAELDDRDAKRIIAVTQKGDAWIRALQDTIRELQRKQETK</sequence>
<dbReference type="InterPro" id="IPR004929">
    <property type="entry name" value="I-spanin"/>
</dbReference>
<dbReference type="InterPro" id="IPR016417">
    <property type="entry name" value="I-spanin_T7likevirus"/>
</dbReference>
<evidence type="ECO:0000256" key="1">
    <source>
        <dbReference type="ARBA" id="ARBA00022445"/>
    </source>
</evidence>
<evidence type="ECO:0000256" key="7">
    <source>
        <dbReference type="ARBA" id="ARBA00022989"/>
    </source>
</evidence>